<gene>
    <name evidence="2" type="ORF">ASPWEDRAFT_72366</name>
</gene>
<dbReference type="EMBL" id="KV878216">
    <property type="protein sequence ID" value="OJJ31449.1"/>
    <property type="molecule type" value="Genomic_DNA"/>
</dbReference>
<dbReference type="RefSeq" id="XP_040685126.1">
    <property type="nucleotide sequence ID" value="XM_040839241.1"/>
</dbReference>
<dbReference type="AlphaFoldDB" id="A0A1L9R968"/>
<evidence type="ECO:0000313" key="2">
    <source>
        <dbReference type="EMBL" id="OJJ31449.1"/>
    </source>
</evidence>
<dbReference type="OrthoDB" id="422736at2759"/>
<keyword evidence="3" id="KW-1185">Reference proteome</keyword>
<feature type="transmembrane region" description="Helical" evidence="1">
    <location>
        <begin position="12"/>
        <end position="29"/>
    </location>
</feature>
<name>A0A1L9R968_ASPWE</name>
<evidence type="ECO:0000313" key="3">
    <source>
        <dbReference type="Proteomes" id="UP000184383"/>
    </source>
</evidence>
<keyword evidence="1" id="KW-0812">Transmembrane</keyword>
<evidence type="ECO:0000256" key="1">
    <source>
        <dbReference type="SAM" id="Phobius"/>
    </source>
</evidence>
<organism evidence="2 3">
    <name type="scientific">Aspergillus wentii DTO 134E9</name>
    <dbReference type="NCBI Taxonomy" id="1073089"/>
    <lineage>
        <taxon>Eukaryota</taxon>
        <taxon>Fungi</taxon>
        <taxon>Dikarya</taxon>
        <taxon>Ascomycota</taxon>
        <taxon>Pezizomycotina</taxon>
        <taxon>Eurotiomycetes</taxon>
        <taxon>Eurotiomycetidae</taxon>
        <taxon>Eurotiales</taxon>
        <taxon>Aspergillaceae</taxon>
        <taxon>Aspergillus</taxon>
        <taxon>Aspergillus subgen. Cremei</taxon>
    </lineage>
</organism>
<dbReference type="Proteomes" id="UP000184383">
    <property type="component" value="Unassembled WGS sequence"/>
</dbReference>
<dbReference type="GeneID" id="63755089"/>
<sequence length="470" mass="54196">MNVHSTMRGMNQIVFATCLIFLVSITIIWKNASEGRISVSKAFLSRPGYQQLRTHLLMPANKANSGLCRTLTSAMINDYPPPVLLNWGLNEGDPAMNGYDMTTGKIWGVLKYLRSLPREAENDIVITIDAHDVVFQLPLPILLSRYHGINNRVNERLARQHGLDVVKQKNITQTIIMGAEKYCWPLDHRHPACYAVPPSPLRPDAYGKDTDKSTETNRPRWLNSGTIVGPVRDMRFLYEWVHLLWRAYYTRGGDQDYFSYIYGMQELGRQKLRGTHDWVFGFNESFDEKDFVPTHLPVEHTDYHLGLDLGSEIFQAVNKAWEDLSPVVHENNTLVDERDRVHGTASIYQEHFRYAQDLSEIASPFQDLKGTEAAETEHLLNINWRGVPLFTNFNSRSIPVAMHHNGDKKKMEEWWHLLWWKGRGRDMKNAKERKMGKSGFWISTDSGHRLTWDQICADHQASVFVQKEST</sequence>
<reference evidence="3" key="1">
    <citation type="journal article" date="2017" name="Genome Biol.">
        <title>Comparative genomics reveals high biological diversity and specific adaptations in the industrially and medically important fungal genus Aspergillus.</title>
        <authorList>
            <person name="de Vries R.P."/>
            <person name="Riley R."/>
            <person name="Wiebenga A."/>
            <person name="Aguilar-Osorio G."/>
            <person name="Amillis S."/>
            <person name="Uchima C.A."/>
            <person name="Anderluh G."/>
            <person name="Asadollahi M."/>
            <person name="Askin M."/>
            <person name="Barry K."/>
            <person name="Battaglia E."/>
            <person name="Bayram O."/>
            <person name="Benocci T."/>
            <person name="Braus-Stromeyer S.A."/>
            <person name="Caldana C."/>
            <person name="Canovas D."/>
            <person name="Cerqueira G.C."/>
            <person name="Chen F."/>
            <person name="Chen W."/>
            <person name="Choi C."/>
            <person name="Clum A."/>
            <person name="Dos Santos R.A."/>
            <person name="Damasio A.R."/>
            <person name="Diallinas G."/>
            <person name="Emri T."/>
            <person name="Fekete E."/>
            <person name="Flipphi M."/>
            <person name="Freyberg S."/>
            <person name="Gallo A."/>
            <person name="Gournas C."/>
            <person name="Habgood R."/>
            <person name="Hainaut M."/>
            <person name="Harispe M.L."/>
            <person name="Henrissat B."/>
            <person name="Hilden K.S."/>
            <person name="Hope R."/>
            <person name="Hossain A."/>
            <person name="Karabika E."/>
            <person name="Karaffa L."/>
            <person name="Karanyi Z."/>
            <person name="Krasevec N."/>
            <person name="Kuo A."/>
            <person name="Kusch H."/>
            <person name="LaButti K."/>
            <person name="Lagendijk E.L."/>
            <person name="Lapidus A."/>
            <person name="Levasseur A."/>
            <person name="Lindquist E."/>
            <person name="Lipzen A."/>
            <person name="Logrieco A.F."/>
            <person name="MacCabe A."/>
            <person name="Maekelae M.R."/>
            <person name="Malavazi I."/>
            <person name="Melin P."/>
            <person name="Meyer V."/>
            <person name="Mielnichuk N."/>
            <person name="Miskei M."/>
            <person name="Molnar A.P."/>
            <person name="Mule G."/>
            <person name="Ngan C.Y."/>
            <person name="Orejas M."/>
            <person name="Orosz E."/>
            <person name="Ouedraogo J.P."/>
            <person name="Overkamp K.M."/>
            <person name="Park H.-S."/>
            <person name="Perrone G."/>
            <person name="Piumi F."/>
            <person name="Punt P.J."/>
            <person name="Ram A.F."/>
            <person name="Ramon A."/>
            <person name="Rauscher S."/>
            <person name="Record E."/>
            <person name="Riano-Pachon D.M."/>
            <person name="Robert V."/>
            <person name="Roehrig J."/>
            <person name="Ruller R."/>
            <person name="Salamov A."/>
            <person name="Salih N.S."/>
            <person name="Samson R.A."/>
            <person name="Sandor E."/>
            <person name="Sanguinetti M."/>
            <person name="Schuetze T."/>
            <person name="Sepcic K."/>
            <person name="Shelest E."/>
            <person name="Sherlock G."/>
            <person name="Sophianopoulou V."/>
            <person name="Squina F.M."/>
            <person name="Sun H."/>
            <person name="Susca A."/>
            <person name="Todd R.B."/>
            <person name="Tsang A."/>
            <person name="Unkles S.E."/>
            <person name="van de Wiele N."/>
            <person name="van Rossen-Uffink D."/>
            <person name="Oliveira J.V."/>
            <person name="Vesth T.C."/>
            <person name="Visser J."/>
            <person name="Yu J.-H."/>
            <person name="Zhou M."/>
            <person name="Andersen M.R."/>
            <person name="Archer D.B."/>
            <person name="Baker S.E."/>
            <person name="Benoit I."/>
            <person name="Brakhage A.A."/>
            <person name="Braus G.H."/>
            <person name="Fischer R."/>
            <person name="Frisvad J.C."/>
            <person name="Goldman G.H."/>
            <person name="Houbraken J."/>
            <person name="Oakley B."/>
            <person name="Pocsi I."/>
            <person name="Scazzocchio C."/>
            <person name="Seiboth B."/>
            <person name="vanKuyk P.A."/>
            <person name="Wortman J."/>
            <person name="Dyer P.S."/>
            <person name="Grigoriev I.V."/>
        </authorList>
    </citation>
    <scope>NUCLEOTIDE SEQUENCE [LARGE SCALE GENOMIC DNA]</scope>
    <source>
        <strain evidence="3">DTO 134E9</strain>
    </source>
</reference>
<proteinExistence type="predicted"/>
<protein>
    <submittedName>
        <fullName evidence="2">Uncharacterized protein</fullName>
    </submittedName>
</protein>
<keyword evidence="1" id="KW-1133">Transmembrane helix</keyword>
<dbReference type="CDD" id="cd22997">
    <property type="entry name" value="GT_LH"/>
    <property type="match status" value="1"/>
</dbReference>
<accession>A0A1L9R968</accession>
<dbReference type="PANTHER" id="PTHR36587:SF2">
    <property type="entry name" value="EXPRESSION SITE-ASSOCIATED GENE 3 (ESAG3)-LIKE PROTEIN"/>
    <property type="match status" value="1"/>
</dbReference>
<dbReference type="PANTHER" id="PTHR36587">
    <property type="entry name" value="EXPRESSION SITE-ASSOCIATED GENE 3 (ESAG3)-LIKE PROTEIN"/>
    <property type="match status" value="1"/>
</dbReference>
<dbReference type="VEuPathDB" id="FungiDB:ASPWEDRAFT_72366"/>
<keyword evidence="1" id="KW-0472">Membrane</keyword>